<dbReference type="CDD" id="cd14014">
    <property type="entry name" value="STKc_PknB_like"/>
    <property type="match status" value="1"/>
</dbReference>
<evidence type="ECO:0000256" key="1">
    <source>
        <dbReference type="ARBA" id="ARBA00012513"/>
    </source>
</evidence>
<evidence type="ECO:0000313" key="10">
    <source>
        <dbReference type="Proteomes" id="UP001611494"/>
    </source>
</evidence>
<dbReference type="Proteomes" id="UP001611494">
    <property type="component" value="Unassembled WGS sequence"/>
</dbReference>
<keyword evidence="10" id="KW-1185">Reference proteome</keyword>
<evidence type="ECO:0000256" key="3">
    <source>
        <dbReference type="ARBA" id="ARBA00022679"/>
    </source>
</evidence>
<dbReference type="RefSeq" id="WP_397066406.1">
    <property type="nucleotide sequence ID" value="NZ_JBIRYL010000018.1"/>
</dbReference>
<evidence type="ECO:0000256" key="2">
    <source>
        <dbReference type="ARBA" id="ARBA00022527"/>
    </source>
</evidence>
<evidence type="ECO:0000313" key="9">
    <source>
        <dbReference type="EMBL" id="MFI2233918.1"/>
    </source>
</evidence>
<dbReference type="InterPro" id="IPR000719">
    <property type="entry name" value="Prot_kinase_dom"/>
</dbReference>
<name>A0ABW7W549_9NOCA</name>
<dbReference type="SUPFAM" id="SSF56112">
    <property type="entry name" value="Protein kinase-like (PK-like)"/>
    <property type="match status" value="1"/>
</dbReference>
<dbReference type="Gene3D" id="3.30.200.20">
    <property type="entry name" value="Phosphorylase Kinase, domain 1"/>
    <property type="match status" value="1"/>
</dbReference>
<dbReference type="Pfam" id="PF00069">
    <property type="entry name" value="Pkinase"/>
    <property type="match status" value="1"/>
</dbReference>
<evidence type="ECO:0000259" key="8">
    <source>
        <dbReference type="PROSITE" id="PS50011"/>
    </source>
</evidence>
<proteinExistence type="predicted"/>
<dbReference type="PANTHER" id="PTHR43289:SF6">
    <property type="entry name" value="SERINE_THREONINE-PROTEIN KINASE NEKL-3"/>
    <property type="match status" value="1"/>
</dbReference>
<keyword evidence="4" id="KW-0547">Nucleotide-binding</keyword>
<keyword evidence="7" id="KW-0812">Transmembrane</keyword>
<accession>A0ABW7W549</accession>
<sequence length="559" mass="58977">MARVGDTIAGRYTLRELFTLGGEGMAWRARDEQLGRDVVLKCPNGSDGVPRLRTAARNAACLRHSNIVAVHDMFVDGGVSWLVTEYVPGQSLAELARAAPELARSRAAAVGEQIAGALAHSHESGIVHCDVSPENIIVTEGGEARLTDFGSSVDLRSARTGETPDPGVPPGKWHYCAPELARGAPVSPKSDVFALGASLLAVTGGRPGRPEALLAHLTARDPNHRPSAAVAAARFAELERIPRDRNPAVLRRVVLVGAELIALVLLVVAAVAVPPPSPADLVGDPRTADPCALLDPAVLAGYGRIDLVTDGGSFDTCDLRVRLWGGDEHPDVGRVRLRLSVDAPEPSSQVAVVHVGNISVVSEPAGSARCVRSLVIGGGTVEVTGERKAAAGPDPCTLADTVVVRARELLRQGPLPRRPQPFPADSLAHHDACAQLDPVTLGRVAGIDALHPVPGWAGWSCRWSSTIDGHVTVRYDRDAPKTAASGQPLMLAGLAGFRREGVKARDDCTVQIEYRHFRGPSDLDRVEVVVVSFTGSQPPQQRCTVVTELATAVAANLTR</sequence>
<feature type="domain" description="Protein kinase" evidence="8">
    <location>
        <begin position="12"/>
        <end position="287"/>
    </location>
</feature>
<dbReference type="EMBL" id="JBIRYL010000018">
    <property type="protein sequence ID" value="MFI2233918.1"/>
    <property type="molecule type" value="Genomic_DNA"/>
</dbReference>
<dbReference type="PANTHER" id="PTHR43289">
    <property type="entry name" value="MITOGEN-ACTIVATED PROTEIN KINASE KINASE KINASE 20-RELATED"/>
    <property type="match status" value="1"/>
</dbReference>
<keyword evidence="2" id="KW-0723">Serine/threonine-protein kinase</keyword>
<keyword evidence="7" id="KW-1133">Transmembrane helix</keyword>
<feature type="transmembrane region" description="Helical" evidence="7">
    <location>
        <begin position="253"/>
        <end position="273"/>
    </location>
</feature>
<keyword evidence="6" id="KW-0067">ATP-binding</keyword>
<dbReference type="PROSITE" id="PS00109">
    <property type="entry name" value="PROTEIN_KINASE_TYR"/>
    <property type="match status" value="1"/>
</dbReference>
<evidence type="ECO:0000256" key="4">
    <source>
        <dbReference type="ARBA" id="ARBA00022741"/>
    </source>
</evidence>
<keyword evidence="5 9" id="KW-0418">Kinase</keyword>
<dbReference type="InterPro" id="IPR011009">
    <property type="entry name" value="Kinase-like_dom_sf"/>
</dbReference>
<organism evidence="9 10">
    <name type="scientific">Nocardia testacea</name>
    <dbReference type="NCBI Taxonomy" id="248551"/>
    <lineage>
        <taxon>Bacteria</taxon>
        <taxon>Bacillati</taxon>
        <taxon>Actinomycetota</taxon>
        <taxon>Actinomycetes</taxon>
        <taxon>Mycobacteriales</taxon>
        <taxon>Nocardiaceae</taxon>
        <taxon>Nocardia</taxon>
    </lineage>
</organism>
<evidence type="ECO:0000256" key="5">
    <source>
        <dbReference type="ARBA" id="ARBA00022777"/>
    </source>
</evidence>
<dbReference type="Gene3D" id="1.10.510.10">
    <property type="entry name" value="Transferase(Phosphotransferase) domain 1"/>
    <property type="match status" value="1"/>
</dbReference>
<dbReference type="InterPro" id="IPR008266">
    <property type="entry name" value="Tyr_kinase_AS"/>
</dbReference>
<keyword evidence="7" id="KW-0472">Membrane</keyword>
<dbReference type="PROSITE" id="PS50011">
    <property type="entry name" value="PROTEIN_KINASE_DOM"/>
    <property type="match status" value="1"/>
</dbReference>
<comment type="caution">
    <text evidence="9">The sequence shown here is derived from an EMBL/GenBank/DDBJ whole genome shotgun (WGS) entry which is preliminary data.</text>
</comment>
<reference evidence="9 10" key="1">
    <citation type="submission" date="2024-10" db="EMBL/GenBank/DDBJ databases">
        <title>The Natural Products Discovery Center: Release of the First 8490 Sequenced Strains for Exploring Actinobacteria Biosynthetic Diversity.</title>
        <authorList>
            <person name="Kalkreuter E."/>
            <person name="Kautsar S.A."/>
            <person name="Yang D."/>
            <person name="Bader C.D."/>
            <person name="Teijaro C.N."/>
            <person name="Fluegel L."/>
            <person name="Davis C.M."/>
            <person name="Simpson J.R."/>
            <person name="Lauterbach L."/>
            <person name="Steele A.D."/>
            <person name="Gui C."/>
            <person name="Meng S."/>
            <person name="Li G."/>
            <person name="Viehrig K."/>
            <person name="Ye F."/>
            <person name="Su P."/>
            <person name="Kiefer A.F."/>
            <person name="Nichols A."/>
            <person name="Cepeda A.J."/>
            <person name="Yan W."/>
            <person name="Fan B."/>
            <person name="Jiang Y."/>
            <person name="Adhikari A."/>
            <person name="Zheng C.-J."/>
            <person name="Schuster L."/>
            <person name="Cowan T.M."/>
            <person name="Smanski M.J."/>
            <person name="Chevrette M.G."/>
            <person name="De Carvalho L.P.S."/>
            <person name="Shen B."/>
        </authorList>
    </citation>
    <scope>NUCLEOTIDE SEQUENCE [LARGE SCALE GENOMIC DNA]</scope>
    <source>
        <strain evidence="9 10">NPDC019377</strain>
    </source>
</reference>
<evidence type="ECO:0000256" key="7">
    <source>
        <dbReference type="SAM" id="Phobius"/>
    </source>
</evidence>
<evidence type="ECO:0000256" key="6">
    <source>
        <dbReference type="ARBA" id="ARBA00022840"/>
    </source>
</evidence>
<dbReference type="GO" id="GO:0016301">
    <property type="term" value="F:kinase activity"/>
    <property type="evidence" value="ECO:0007669"/>
    <property type="project" value="UniProtKB-KW"/>
</dbReference>
<dbReference type="EC" id="2.7.11.1" evidence="1"/>
<gene>
    <name evidence="9" type="ORF">ACH49Z_29120</name>
</gene>
<protein>
    <recommendedName>
        <fullName evidence="1">non-specific serine/threonine protein kinase</fullName>
        <ecNumber evidence="1">2.7.11.1</ecNumber>
    </recommendedName>
</protein>
<keyword evidence="3" id="KW-0808">Transferase</keyword>